<dbReference type="EMBL" id="LSSL01001166">
    <property type="protein sequence ID" value="OLY82935.1"/>
    <property type="molecule type" value="Genomic_DNA"/>
</dbReference>
<proteinExistence type="inferred from homology"/>
<dbReference type="InterPro" id="IPR036054">
    <property type="entry name" value="BTG-like_sf"/>
</dbReference>
<comment type="similarity">
    <text evidence="1">Belongs to the BTG family.</text>
</comment>
<dbReference type="Proteomes" id="UP000187455">
    <property type="component" value="Unassembled WGS sequence"/>
</dbReference>
<dbReference type="InterPro" id="IPR033332">
    <property type="entry name" value="BTG"/>
</dbReference>
<dbReference type="Pfam" id="PF07742">
    <property type="entry name" value="BTG"/>
    <property type="match status" value="1"/>
</dbReference>
<dbReference type="STRING" id="133383.A0A1R0H1C1"/>
<evidence type="ECO:0000256" key="1">
    <source>
        <dbReference type="ARBA" id="ARBA00007989"/>
    </source>
</evidence>
<comment type="caution">
    <text evidence="4">The sequence shown here is derived from an EMBL/GenBank/DDBJ whole genome shotgun (WGS) entry which is preliminary data.</text>
</comment>
<dbReference type="Gene3D" id="3.90.640.90">
    <property type="entry name" value="Anti-proliferative protein, N-terminal domain"/>
    <property type="match status" value="1"/>
</dbReference>
<feature type="compositionally biased region" description="Polar residues" evidence="2">
    <location>
        <begin position="199"/>
        <end position="208"/>
    </location>
</feature>
<sequence>MKQEISHLVEFIVSKIPDISISAKEREIFTDSLRSEITLKYTGHWHPETSQLGSGYRSISFWNGSLDPILLNAARAASLDPKILELYLPPDIVIWCDPYNVSYRIGDYGNLFTIFENKKGLIESAKRSMAERVSKTNGDFVISAYTTPVVMRRAGTLSHSGSKTSGSNPDLKRNVSPNTKLKSMNSSQQPPNINNQLSKFIQTSSANP</sequence>
<evidence type="ECO:0000313" key="5">
    <source>
        <dbReference type="Proteomes" id="UP000187455"/>
    </source>
</evidence>
<evidence type="ECO:0000259" key="3">
    <source>
        <dbReference type="SMART" id="SM00099"/>
    </source>
</evidence>
<gene>
    <name evidence="4" type="ORF">AYI68_g2936</name>
</gene>
<dbReference type="PANTHER" id="PTHR22978">
    <property type="entry name" value="B-CELL TRANSLOCATION GENE"/>
    <property type="match status" value="1"/>
</dbReference>
<evidence type="ECO:0000256" key="2">
    <source>
        <dbReference type="SAM" id="MobiDB-lite"/>
    </source>
</evidence>
<dbReference type="GO" id="GO:0005737">
    <property type="term" value="C:cytoplasm"/>
    <property type="evidence" value="ECO:0007669"/>
    <property type="project" value="TreeGrafter"/>
</dbReference>
<dbReference type="SMART" id="SM00099">
    <property type="entry name" value="btg1"/>
    <property type="match status" value="1"/>
</dbReference>
<dbReference type="OrthoDB" id="19928at2759"/>
<dbReference type="SUPFAM" id="SSF160696">
    <property type="entry name" value="BTG domain-like"/>
    <property type="match status" value="1"/>
</dbReference>
<evidence type="ECO:0000313" key="4">
    <source>
        <dbReference type="EMBL" id="OLY82935.1"/>
    </source>
</evidence>
<accession>A0A1R0H1C1</accession>
<feature type="compositionally biased region" description="Low complexity" evidence="2">
    <location>
        <begin position="183"/>
        <end position="198"/>
    </location>
</feature>
<protein>
    <submittedName>
        <fullName evidence="4">Protein BTG2</fullName>
    </submittedName>
</protein>
<dbReference type="InterPro" id="IPR002087">
    <property type="entry name" value="Anti_prolifrtn"/>
</dbReference>
<feature type="compositionally biased region" description="Polar residues" evidence="2">
    <location>
        <begin position="157"/>
        <end position="168"/>
    </location>
</feature>
<reference evidence="4 5" key="1">
    <citation type="journal article" date="2016" name="Mol. Biol. Evol.">
        <title>Genome-Wide Survey of Gut Fungi (Harpellales) Reveals the First Horizontally Transferred Ubiquitin Gene from a Mosquito Host.</title>
        <authorList>
            <person name="Wang Y."/>
            <person name="White M.M."/>
            <person name="Kvist S."/>
            <person name="Moncalvo J.M."/>
        </authorList>
    </citation>
    <scope>NUCLEOTIDE SEQUENCE [LARGE SCALE GENOMIC DNA]</scope>
    <source>
        <strain evidence="4 5">ALG-7-W6</strain>
    </source>
</reference>
<name>A0A1R0H1C1_9FUNG</name>
<dbReference type="PANTHER" id="PTHR22978:SF22">
    <property type="entry name" value="BTG FAMILY PROTEIN"/>
    <property type="match status" value="1"/>
</dbReference>
<feature type="region of interest" description="Disordered" evidence="2">
    <location>
        <begin position="155"/>
        <end position="208"/>
    </location>
</feature>
<organism evidence="4 5">
    <name type="scientific">Smittium mucronatum</name>
    <dbReference type="NCBI Taxonomy" id="133383"/>
    <lineage>
        <taxon>Eukaryota</taxon>
        <taxon>Fungi</taxon>
        <taxon>Fungi incertae sedis</taxon>
        <taxon>Zoopagomycota</taxon>
        <taxon>Kickxellomycotina</taxon>
        <taxon>Harpellomycetes</taxon>
        <taxon>Harpellales</taxon>
        <taxon>Legeriomycetaceae</taxon>
        <taxon>Smittium</taxon>
    </lineage>
</organism>
<keyword evidence="5" id="KW-1185">Reference proteome</keyword>
<dbReference type="PRINTS" id="PR00310">
    <property type="entry name" value="ANTIPRLFBTG1"/>
</dbReference>
<feature type="domain" description="Anti-proliferative protein" evidence="3">
    <location>
        <begin position="1"/>
        <end position="108"/>
    </location>
</feature>
<dbReference type="AlphaFoldDB" id="A0A1R0H1C1"/>
<dbReference type="GO" id="GO:0005634">
    <property type="term" value="C:nucleus"/>
    <property type="evidence" value="ECO:0007669"/>
    <property type="project" value="TreeGrafter"/>
</dbReference>